<dbReference type="SMART" id="SM00387">
    <property type="entry name" value="HATPase_c"/>
    <property type="match status" value="1"/>
</dbReference>
<dbReference type="InterPro" id="IPR050736">
    <property type="entry name" value="Sensor_HK_Regulatory"/>
</dbReference>
<dbReference type="PROSITE" id="PS50109">
    <property type="entry name" value="HIS_KIN"/>
    <property type="match status" value="1"/>
</dbReference>
<dbReference type="Proteomes" id="UP000199513">
    <property type="component" value="Unassembled WGS sequence"/>
</dbReference>
<reference evidence="11 12" key="1">
    <citation type="submission" date="2016-10" db="EMBL/GenBank/DDBJ databases">
        <authorList>
            <person name="de Groot N.N."/>
        </authorList>
    </citation>
    <scope>NUCLEOTIDE SEQUENCE [LARGE SCALE GENOMIC DNA]</scope>
    <source>
        <strain>GEY</strain>
        <strain evidence="12">DSM 9560</strain>
    </source>
</reference>
<evidence type="ECO:0000256" key="3">
    <source>
        <dbReference type="ARBA" id="ARBA00022553"/>
    </source>
</evidence>
<dbReference type="Pfam" id="PF13424">
    <property type="entry name" value="TPR_12"/>
    <property type="match status" value="2"/>
</dbReference>
<feature type="repeat" description="TPR" evidence="7">
    <location>
        <begin position="215"/>
        <end position="248"/>
    </location>
</feature>
<dbReference type="PANTHER" id="PTHR43711:SF1">
    <property type="entry name" value="HISTIDINE KINASE 1"/>
    <property type="match status" value="1"/>
</dbReference>
<sequence length="669" mass="77593">MFFPTLSFFMRLRASLFLFFSLKIVAIALAFQTKSQTDSLIACLKKYENQQDTQYVNLLNLLAFELRNTDNQKALAYGLEAEKLAEKLNYTKGLMKAKSHLGWIFYRRDDTQNSFSYATQALQMAEKLGDIEEQINNLNTIGTTFSDQKEYDLSIKHLQEAIQLSNANKFPYLYSRSYNNLAYAYIEKNELDSALFYTEKAIEIGKNNNFPYTTGFALRNLGDIYVKKQKYEKALEAYQQVVSYAKEYENNFMLISTYTKIASIYFQTKQDKPSLEYLFKSIEIGKKYYFPYELHVAYRLLSDLYQRKQDIKNAFYYQNLYIQLRDSIYQIEKQTYLVENEFSKKEKQTLSEENITKQAEIIKKNTWLVVTLFLLFATTIFALLLFRNMNQKKEAYKIVLRQRNEIAAQNEKITQQTKHLQQLNQTKDKILAIIGHDFRSPIASLQNSLELFENQNIDTENMLRIAKELGKNIGIVQNTLDSLLHWAYAQMDGLRTQKEVFDIQKVIMELHKFFALDLLKKDIALDCQVTPHTLVYADPDQVILILRNLIANAIKFTPKNGKITLWTKEKQEERLICVSDTGIGIDKEKIKTLFVIDKSTSTKGTEGEKGTGLGLLLCKEFVEKNGGTIWVESEIGVGTDFYFTLPLPVQKEILSTEMDKSPLTLQDIA</sequence>
<dbReference type="SMART" id="SM00028">
    <property type="entry name" value="TPR"/>
    <property type="match status" value="5"/>
</dbReference>
<dbReference type="Pfam" id="PF02518">
    <property type="entry name" value="HATPase_c"/>
    <property type="match status" value="1"/>
</dbReference>
<dbReference type="FunFam" id="3.30.565.10:FF:000006">
    <property type="entry name" value="Sensor histidine kinase WalK"/>
    <property type="match status" value="1"/>
</dbReference>
<evidence type="ECO:0000256" key="9">
    <source>
        <dbReference type="SAM" id="Phobius"/>
    </source>
</evidence>
<dbReference type="PRINTS" id="PR00344">
    <property type="entry name" value="BCTRLSENSOR"/>
</dbReference>
<evidence type="ECO:0000256" key="4">
    <source>
        <dbReference type="ARBA" id="ARBA00022679"/>
    </source>
</evidence>
<keyword evidence="3" id="KW-0597">Phosphoprotein</keyword>
<dbReference type="SUPFAM" id="SSF55874">
    <property type="entry name" value="ATPase domain of HSP90 chaperone/DNA topoisomerase II/histidine kinase"/>
    <property type="match status" value="1"/>
</dbReference>
<keyword evidence="4" id="KW-0808">Transferase</keyword>
<dbReference type="AlphaFoldDB" id="A0A1I2K0S0"/>
<dbReference type="CDD" id="cd00082">
    <property type="entry name" value="HisKA"/>
    <property type="match status" value="1"/>
</dbReference>
<dbReference type="InterPro" id="IPR003594">
    <property type="entry name" value="HATPase_dom"/>
</dbReference>
<dbReference type="SUPFAM" id="SSF47384">
    <property type="entry name" value="Homodimeric domain of signal transducing histidine kinase"/>
    <property type="match status" value="1"/>
</dbReference>
<accession>A0A1I2K0S0</accession>
<keyword evidence="12" id="KW-1185">Reference proteome</keyword>
<comment type="catalytic activity">
    <reaction evidence="1">
        <text>ATP + protein L-histidine = ADP + protein N-phospho-L-histidine.</text>
        <dbReference type="EC" id="2.7.13.3"/>
    </reaction>
</comment>
<dbReference type="PROSITE" id="PS50005">
    <property type="entry name" value="TPR"/>
    <property type="match status" value="2"/>
</dbReference>
<dbReference type="EMBL" id="FONY01000075">
    <property type="protein sequence ID" value="SFF59898.1"/>
    <property type="molecule type" value="Genomic_DNA"/>
</dbReference>
<dbReference type="InterPro" id="IPR005467">
    <property type="entry name" value="His_kinase_dom"/>
</dbReference>
<keyword evidence="9" id="KW-0472">Membrane</keyword>
<dbReference type="InterPro" id="IPR036097">
    <property type="entry name" value="HisK_dim/P_sf"/>
</dbReference>
<keyword evidence="9" id="KW-1133">Transmembrane helix</keyword>
<organism evidence="11 12">
    <name type="scientific">Thermoflexibacter ruber</name>
    <dbReference type="NCBI Taxonomy" id="1003"/>
    <lineage>
        <taxon>Bacteria</taxon>
        <taxon>Pseudomonadati</taxon>
        <taxon>Bacteroidota</taxon>
        <taxon>Cytophagia</taxon>
        <taxon>Cytophagales</taxon>
        <taxon>Thermoflexibacteraceae</taxon>
        <taxon>Thermoflexibacter</taxon>
    </lineage>
</organism>
<feature type="transmembrane region" description="Helical" evidence="9">
    <location>
        <begin position="367"/>
        <end position="386"/>
    </location>
</feature>
<proteinExistence type="predicted"/>
<keyword evidence="9" id="KW-0812">Transmembrane</keyword>
<evidence type="ECO:0000313" key="11">
    <source>
        <dbReference type="EMBL" id="SFF59898.1"/>
    </source>
</evidence>
<feature type="domain" description="Histidine kinase" evidence="10">
    <location>
        <begin position="433"/>
        <end position="649"/>
    </location>
</feature>
<evidence type="ECO:0000256" key="8">
    <source>
        <dbReference type="SAM" id="Coils"/>
    </source>
</evidence>
<dbReference type="InterPro" id="IPR011990">
    <property type="entry name" value="TPR-like_helical_dom_sf"/>
</dbReference>
<evidence type="ECO:0000313" key="12">
    <source>
        <dbReference type="Proteomes" id="UP000199513"/>
    </source>
</evidence>
<feature type="coiled-coil region" evidence="8">
    <location>
        <begin position="406"/>
        <end position="462"/>
    </location>
</feature>
<feature type="repeat" description="TPR" evidence="7">
    <location>
        <begin position="175"/>
        <end position="208"/>
    </location>
</feature>
<keyword evidence="5 11" id="KW-0418">Kinase</keyword>
<dbReference type="Gene3D" id="1.10.287.130">
    <property type="match status" value="1"/>
</dbReference>
<dbReference type="InterPro" id="IPR003661">
    <property type="entry name" value="HisK_dim/P_dom"/>
</dbReference>
<dbReference type="InterPro" id="IPR019734">
    <property type="entry name" value="TPR_rpt"/>
</dbReference>
<keyword evidence="6" id="KW-0902">Two-component regulatory system</keyword>
<evidence type="ECO:0000256" key="5">
    <source>
        <dbReference type="ARBA" id="ARBA00022777"/>
    </source>
</evidence>
<keyword evidence="8" id="KW-0175">Coiled coil</keyword>
<dbReference type="Gene3D" id="1.25.40.10">
    <property type="entry name" value="Tetratricopeptide repeat domain"/>
    <property type="match status" value="1"/>
</dbReference>
<dbReference type="RefSeq" id="WP_221407733.1">
    <property type="nucleotide sequence ID" value="NZ_FONY01000075.1"/>
</dbReference>
<dbReference type="Gene3D" id="3.30.565.10">
    <property type="entry name" value="Histidine kinase-like ATPase, C-terminal domain"/>
    <property type="match status" value="1"/>
</dbReference>
<dbReference type="SUPFAM" id="SSF48452">
    <property type="entry name" value="TPR-like"/>
    <property type="match status" value="1"/>
</dbReference>
<dbReference type="PANTHER" id="PTHR43711">
    <property type="entry name" value="TWO-COMPONENT HISTIDINE KINASE"/>
    <property type="match status" value="1"/>
</dbReference>
<dbReference type="STRING" id="1003.SAMN04488541_10754"/>
<dbReference type="InterPro" id="IPR036890">
    <property type="entry name" value="HATPase_C_sf"/>
</dbReference>
<evidence type="ECO:0000256" key="1">
    <source>
        <dbReference type="ARBA" id="ARBA00000085"/>
    </source>
</evidence>
<dbReference type="InterPro" id="IPR004358">
    <property type="entry name" value="Sig_transdc_His_kin-like_C"/>
</dbReference>
<evidence type="ECO:0000259" key="10">
    <source>
        <dbReference type="PROSITE" id="PS50109"/>
    </source>
</evidence>
<evidence type="ECO:0000256" key="6">
    <source>
        <dbReference type="ARBA" id="ARBA00023012"/>
    </source>
</evidence>
<dbReference type="GO" id="GO:0000155">
    <property type="term" value="F:phosphorelay sensor kinase activity"/>
    <property type="evidence" value="ECO:0007669"/>
    <property type="project" value="InterPro"/>
</dbReference>
<keyword evidence="7" id="KW-0802">TPR repeat</keyword>
<dbReference type="EC" id="2.7.13.3" evidence="2"/>
<evidence type="ECO:0000256" key="7">
    <source>
        <dbReference type="PROSITE-ProRule" id="PRU00339"/>
    </source>
</evidence>
<name>A0A1I2K0S0_9BACT</name>
<protein>
    <recommendedName>
        <fullName evidence="2">histidine kinase</fullName>
        <ecNumber evidence="2">2.7.13.3</ecNumber>
    </recommendedName>
</protein>
<gene>
    <name evidence="11" type="ORF">SAMN04488541_10754</name>
</gene>
<evidence type="ECO:0000256" key="2">
    <source>
        <dbReference type="ARBA" id="ARBA00012438"/>
    </source>
</evidence>